<dbReference type="EMBL" id="LSSK01000321">
    <property type="protein sequence ID" value="OMH83721.1"/>
    <property type="molecule type" value="Genomic_DNA"/>
</dbReference>
<dbReference type="InterPro" id="IPR023405">
    <property type="entry name" value="Topo_IA_core_domain"/>
</dbReference>
<evidence type="ECO:0000256" key="3">
    <source>
        <dbReference type="ARBA" id="ARBA00023029"/>
    </source>
</evidence>
<dbReference type="FunFam" id="3.40.50.140:FF:000003">
    <property type="entry name" value="DNA topoisomerase"/>
    <property type="match status" value="1"/>
</dbReference>
<comment type="caution">
    <text evidence="10">The sequence shown here is derived from an EMBL/GenBank/DDBJ whole genome shotgun (WGS) entry which is preliminary data.</text>
</comment>
<dbReference type="SMART" id="SM00436">
    <property type="entry name" value="TOP1Bc"/>
    <property type="match status" value="1"/>
</dbReference>
<feature type="compositionally biased region" description="Basic and acidic residues" evidence="7">
    <location>
        <begin position="382"/>
        <end position="391"/>
    </location>
</feature>
<dbReference type="InterPro" id="IPR000380">
    <property type="entry name" value="Topo_IA"/>
</dbReference>
<dbReference type="Gene3D" id="1.10.290.10">
    <property type="entry name" value="Topoisomerase I, domain 4"/>
    <property type="match status" value="1"/>
</dbReference>
<dbReference type="EC" id="5.6.2.1" evidence="6"/>
<proteinExistence type="inferred from homology"/>
<keyword evidence="5 6" id="KW-0413">Isomerase</keyword>
<dbReference type="PANTHER" id="PTHR11390:SF21">
    <property type="entry name" value="DNA TOPOISOMERASE 3-ALPHA"/>
    <property type="match status" value="1"/>
</dbReference>
<evidence type="ECO:0000256" key="1">
    <source>
        <dbReference type="ARBA" id="ARBA00000213"/>
    </source>
</evidence>
<dbReference type="InterPro" id="IPR013826">
    <property type="entry name" value="Topo_IA_cen_sub3"/>
</dbReference>
<dbReference type="SMART" id="SM00493">
    <property type="entry name" value="TOPRIM"/>
    <property type="match status" value="1"/>
</dbReference>
<dbReference type="Proteomes" id="UP000188320">
    <property type="component" value="Unassembled WGS sequence"/>
</dbReference>
<evidence type="ECO:0000256" key="6">
    <source>
        <dbReference type="RuleBase" id="RU362092"/>
    </source>
</evidence>
<protein>
    <recommendedName>
        <fullName evidence="6">DNA topoisomerase</fullName>
        <ecNumber evidence="6">5.6.2.1</ecNumber>
    </recommendedName>
</protein>
<dbReference type="PANTHER" id="PTHR11390">
    <property type="entry name" value="PROKARYOTIC DNA TOPOISOMERASE"/>
    <property type="match status" value="1"/>
</dbReference>
<evidence type="ECO:0000256" key="5">
    <source>
        <dbReference type="ARBA" id="ARBA00023235"/>
    </source>
</evidence>
<evidence type="ECO:0000256" key="2">
    <source>
        <dbReference type="ARBA" id="ARBA00009446"/>
    </source>
</evidence>
<dbReference type="GO" id="GO:0003917">
    <property type="term" value="F:DNA topoisomerase type I (single strand cut, ATP-independent) activity"/>
    <property type="evidence" value="ECO:0007669"/>
    <property type="project" value="UniProtKB-EC"/>
</dbReference>
<evidence type="ECO:0000259" key="9">
    <source>
        <dbReference type="PROSITE" id="PS52039"/>
    </source>
</evidence>
<dbReference type="GO" id="GO:0006265">
    <property type="term" value="P:DNA topological change"/>
    <property type="evidence" value="ECO:0007669"/>
    <property type="project" value="InterPro"/>
</dbReference>
<evidence type="ECO:0000259" key="8">
    <source>
        <dbReference type="PROSITE" id="PS50880"/>
    </source>
</evidence>
<dbReference type="SMART" id="SM00437">
    <property type="entry name" value="TOP1Ac"/>
    <property type="match status" value="1"/>
</dbReference>
<dbReference type="Gene3D" id="1.10.460.10">
    <property type="entry name" value="Topoisomerase I, domain 2"/>
    <property type="match status" value="2"/>
</dbReference>
<reference evidence="11" key="1">
    <citation type="submission" date="2017-01" db="EMBL/GenBank/DDBJ databases">
        <authorList>
            <person name="Wang Y."/>
            <person name="White M."/>
            <person name="Kvist S."/>
            <person name="Moncalvo J.-M."/>
        </authorList>
    </citation>
    <scope>NUCLEOTIDE SEQUENCE [LARGE SCALE GENOMIC DNA]</scope>
    <source>
        <strain evidence="11">COL-18-3</strain>
    </source>
</reference>
<dbReference type="GO" id="GO:0006310">
    <property type="term" value="P:DNA recombination"/>
    <property type="evidence" value="ECO:0007669"/>
    <property type="project" value="TreeGrafter"/>
</dbReference>
<feature type="region of interest" description="Disordered" evidence="7">
    <location>
        <begin position="362"/>
        <end position="391"/>
    </location>
</feature>
<comment type="catalytic activity">
    <reaction evidence="1 6">
        <text>ATP-independent breakage of single-stranded DNA, followed by passage and rejoining.</text>
        <dbReference type="EC" id="5.6.2.1"/>
    </reaction>
</comment>
<dbReference type="InterPro" id="IPR013824">
    <property type="entry name" value="Topo_IA_cen_sub1"/>
</dbReference>
<dbReference type="GO" id="GO:0031422">
    <property type="term" value="C:RecQ family helicase-topoisomerase III complex"/>
    <property type="evidence" value="ECO:0007669"/>
    <property type="project" value="TreeGrafter"/>
</dbReference>
<organism evidence="10 11">
    <name type="scientific">Zancudomyces culisetae</name>
    <name type="common">Gut fungus</name>
    <name type="synonym">Smittium culisetae</name>
    <dbReference type="NCBI Taxonomy" id="1213189"/>
    <lineage>
        <taxon>Eukaryota</taxon>
        <taxon>Fungi</taxon>
        <taxon>Fungi incertae sedis</taxon>
        <taxon>Zoopagomycota</taxon>
        <taxon>Kickxellomycotina</taxon>
        <taxon>Harpellomycetes</taxon>
        <taxon>Harpellales</taxon>
        <taxon>Legeriomycetaceae</taxon>
        <taxon>Zancudomyces</taxon>
    </lineage>
</organism>
<dbReference type="GO" id="GO:0005634">
    <property type="term" value="C:nucleus"/>
    <property type="evidence" value="ECO:0007669"/>
    <property type="project" value="TreeGrafter"/>
</dbReference>
<dbReference type="PROSITE" id="PS52039">
    <property type="entry name" value="TOPO_IA_2"/>
    <property type="match status" value="1"/>
</dbReference>
<dbReference type="InterPro" id="IPR034144">
    <property type="entry name" value="TOPRIM_TopoIII"/>
</dbReference>
<keyword evidence="4 6" id="KW-0238">DNA-binding</keyword>
<dbReference type="FunFam" id="1.10.290.10:FF:000001">
    <property type="entry name" value="DNA topoisomerase"/>
    <property type="match status" value="1"/>
</dbReference>
<evidence type="ECO:0000256" key="7">
    <source>
        <dbReference type="SAM" id="MobiDB-lite"/>
    </source>
</evidence>
<feature type="domain" description="Topo IA-type catalytic" evidence="9">
    <location>
        <begin position="119"/>
        <end position="539"/>
    </location>
</feature>
<comment type="function">
    <text evidence="6">Introduces a single-strand break via transesterification at a target site in duplex DNA. Releases the supercoiling and torsional tension of DNA introduced during the DNA replication and transcription by transiently cleaving and rejoining one strand of the DNA duplex. The scissile phosphodiester is attacked by the catalytic tyrosine of the enzyme, resulting in the formation of a DNA-(5'-phosphotyrosyl)-enzyme intermediate and the expulsion of a 3'-OH DNA strand.</text>
</comment>
<dbReference type="GO" id="GO:0006281">
    <property type="term" value="P:DNA repair"/>
    <property type="evidence" value="ECO:0007669"/>
    <property type="project" value="TreeGrafter"/>
</dbReference>
<feature type="compositionally biased region" description="Low complexity" evidence="7">
    <location>
        <begin position="159"/>
        <end position="171"/>
    </location>
</feature>
<feature type="region of interest" description="Disordered" evidence="7">
    <location>
        <begin position="154"/>
        <end position="186"/>
    </location>
</feature>
<dbReference type="Gene3D" id="3.40.50.140">
    <property type="match status" value="1"/>
</dbReference>
<dbReference type="CDD" id="cd03362">
    <property type="entry name" value="TOPRIM_TopoIA_TopoIII"/>
    <property type="match status" value="1"/>
</dbReference>
<dbReference type="InterPro" id="IPR003601">
    <property type="entry name" value="Topo_IA_2"/>
</dbReference>
<dbReference type="GO" id="GO:0003677">
    <property type="term" value="F:DNA binding"/>
    <property type="evidence" value="ECO:0007669"/>
    <property type="project" value="UniProtKB-KW"/>
</dbReference>
<dbReference type="OrthoDB" id="430051at2759"/>
<dbReference type="SUPFAM" id="SSF56712">
    <property type="entry name" value="Prokaryotic type I DNA topoisomerase"/>
    <property type="match status" value="1"/>
</dbReference>
<name>A0A1R1PRZ3_ZANCU</name>
<dbReference type="AlphaFoldDB" id="A0A1R1PRZ3"/>
<evidence type="ECO:0000313" key="11">
    <source>
        <dbReference type="Proteomes" id="UP000188320"/>
    </source>
</evidence>
<keyword evidence="3 6" id="KW-0799">Topoisomerase</keyword>
<evidence type="ECO:0000313" key="10">
    <source>
        <dbReference type="EMBL" id="OMH83721.1"/>
    </source>
</evidence>
<evidence type="ECO:0000256" key="4">
    <source>
        <dbReference type="ARBA" id="ARBA00023125"/>
    </source>
</evidence>
<dbReference type="PROSITE" id="PS50880">
    <property type="entry name" value="TOPRIM"/>
    <property type="match status" value="1"/>
</dbReference>
<dbReference type="PRINTS" id="PR00417">
    <property type="entry name" value="PRTPISMRASEI"/>
</dbReference>
<dbReference type="InterPro" id="IPR013497">
    <property type="entry name" value="Topo_IA_cen"/>
</dbReference>
<keyword evidence="11" id="KW-1185">Reference proteome</keyword>
<gene>
    <name evidence="10" type="ORF">AX774_g2767</name>
</gene>
<feature type="domain" description="Toprim" evidence="8">
    <location>
        <begin position="5"/>
        <end position="166"/>
    </location>
</feature>
<dbReference type="Pfam" id="PF01751">
    <property type="entry name" value="Toprim"/>
    <property type="match status" value="1"/>
</dbReference>
<dbReference type="Pfam" id="PF01131">
    <property type="entry name" value="Topoisom_bac"/>
    <property type="match status" value="1"/>
</dbReference>
<feature type="compositionally biased region" description="Basic and acidic residues" evidence="7">
    <location>
        <begin position="362"/>
        <end position="372"/>
    </location>
</feature>
<dbReference type="InterPro" id="IPR006171">
    <property type="entry name" value="TOPRIM_dom"/>
</dbReference>
<dbReference type="InterPro" id="IPR003602">
    <property type="entry name" value="Topo_IA_DNA-bd_dom"/>
</dbReference>
<accession>A0A1R1PRZ3</accession>
<comment type="similarity">
    <text evidence="2 6">Belongs to the type IA topoisomerase family.</text>
</comment>
<sequence length="539" mass="61006">MREYKVLCVAEKPSMAKAIAEILSKGRYNRRQGKNKYCGNYDFMYQFNRGRGGRGGNNVAVTMTSLLGHLMELRFTEEYRNWSSVDPIRFFSIGVEKAIVNKDMIAVAKNIEMESRYADELIIWTDCDREGENIGEEIKQTLFYQRLFPELAAQQPRPSSNGSGSNNKSNSGGRGKGGKNASNAAKGKETGGSGIISYGGCQFPTLGFVVDQYKKVKEFKSEDYYYLQVLDKNDAKFVWKRGRIYDKISGTGIFLTLFKDENSYHEAVVTSNAQTPKTKYKPLGLTTVEMQKLAFKKIGMSTEQTMKVAEKLYNKGMISYPRTETDRYSKNMDLKKLVMLQVGNEKWGEFARKLLHENGFEWPRNGKKDDGAHPPIHPTKAQPKDLTAEERSENKITIRIQQETFSMKGLTIKQKNYLEVYIYEKWQASAANSNVMTNEYPVNSTFVPKEISLKQGTTTAPNLLDEAELVNLMDKNQIGTDATIHEHIKKILDRNYVFKIPVGSTMRFVPSNLGIALVEGTLPVTYSALLRYITPNATS</sequence>